<comment type="cofactor">
    <cofactor evidence="1">
        <name>Mg(2+)</name>
        <dbReference type="ChEBI" id="CHEBI:18420"/>
    </cofactor>
</comment>
<dbReference type="GO" id="GO:0004523">
    <property type="term" value="F:RNA-DNA hybrid ribonuclease activity"/>
    <property type="evidence" value="ECO:0007669"/>
    <property type="project" value="UniProtKB-EC"/>
</dbReference>
<dbReference type="InterPro" id="IPR037056">
    <property type="entry name" value="RNase_H1_N_sf"/>
</dbReference>
<feature type="domain" description="Ribonuclease H1 N-terminal" evidence="10">
    <location>
        <begin position="4"/>
        <end position="46"/>
    </location>
</feature>
<keyword evidence="6" id="KW-0255">Endonuclease</keyword>
<evidence type="ECO:0000256" key="6">
    <source>
        <dbReference type="ARBA" id="ARBA00022759"/>
    </source>
</evidence>
<dbReference type="FunFam" id="3.40.970.10:FF:000001">
    <property type="entry name" value="Ribonuclease H1"/>
    <property type="match status" value="1"/>
</dbReference>
<dbReference type="AlphaFoldDB" id="A0A1X0RA93"/>
<keyword evidence="5" id="KW-0479">Metal-binding</keyword>
<evidence type="ECO:0000256" key="2">
    <source>
        <dbReference type="ARBA" id="ARBA00005300"/>
    </source>
</evidence>
<sequence>MGGYYAVRVGRHQGIYRNWADCKEQVNGVSGAKFKKFNSLEEAQSFVDAESSNYSQPNYSRSNYPRSNDSGYNYSRSNSRANDSNNYSRSNYSQPSYSRSTDYYEEEGAT</sequence>
<dbReference type="EC" id="3.1.26.4" evidence="3"/>
<reference evidence="11" key="1">
    <citation type="journal article" date="2016" name="Proc. Natl. Acad. Sci. U.S.A.">
        <title>Lipid metabolic changes in an early divergent fungus govern the establishment of a mutualistic symbiosis with endobacteria.</title>
        <authorList>
            <person name="Lastovetsky O.A."/>
            <person name="Gaspar M.L."/>
            <person name="Mondo S.J."/>
            <person name="LaButti K.M."/>
            <person name="Sandor L."/>
            <person name="Grigoriev I.V."/>
            <person name="Henry S.A."/>
            <person name="Pawlowska T.E."/>
        </authorList>
    </citation>
    <scope>NUCLEOTIDE SEQUENCE [LARGE SCALE GENOMIC DNA]</scope>
    <source>
        <strain evidence="11">ATCC 52814</strain>
    </source>
</reference>
<evidence type="ECO:0000256" key="1">
    <source>
        <dbReference type="ARBA" id="ARBA00001946"/>
    </source>
</evidence>
<dbReference type="GO" id="GO:0046872">
    <property type="term" value="F:metal ion binding"/>
    <property type="evidence" value="ECO:0007669"/>
    <property type="project" value="UniProtKB-KW"/>
</dbReference>
<dbReference type="EMBL" id="KV921881">
    <property type="protein sequence ID" value="ORE08965.1"/>
    <property type="molecule type" value="Genomic_DNA"/>
</dbReference>
<feature type="compositionally biased region" description="Polar residues" evidence="9">
    <location>
        <begin position="50"/>
        <end position="65"/>
    </location>
</feature>
<proteinExistence type="inferred from homology"/>
<protein>
    <recommendedName>
        <fullName evidence="3">ribonuclease H</fullName>
        <ecNumber evidence="3">3.1.26.4</ecNumber>
    </recommendedName>
</protein>
<evidence type="ECO:0000256" key="5">
    <source>
        <dbReference type="ARBA" id="ARBA00022723"/>
    </source>
</evidence>
<evidence type="ECO:0000256" key="9">
    <source>
        <dbReference type="SAM" id="MobiDB-lite"/>
    </source>
</evidence>
<dbReference type="Proteomes" id="UP000242414">
    <property type="component" value="Unassembled WGS sequence"/>
</dbReference>
<name>A0A1X0RA93_RHIZD</name>
<evidence type="ECO:0000259" key="10">
    <source>
        <dbReference type="Pfam" id="PF01693"/>
    </source>
</evidence>
<keyword evidence="7" id="KW-0378">Hydrolase</keyword>
<evidence type="ECO:0000256" key="4">
    <source>
        <dbReference type="ARBA" id="ARBA00022722"/>
    </source>
</evidence>
<accession>A0A1X0RA93</accession>
<evidence type="ECO:0000256" key="7">
    <source>
        <dbReference type="ARBA" id="ARBA00022801"/>
    </source>
</evidence>
<feature type="region of interest" description="Disordered" evidence="9">
    <location>
        <begin position="48"/>
        <end position="110"/>
    </location>
</feature>
<dbReference type="InterPro" id="IPR011320">
    <property type="entry name" value="RNase_H1_N"/>
</dbReference>
<feature type="compositionally biased region" description="Low complexity" evidence="9">
    <location>
        <begin position="66"/>
        <end position="100"/>
    </location>
</feature>
<dbReference type="OrthoDB" id="128665at2759"/>
<keyword evidence="4" id="KW-0540">Nuclease</keyword>
<gene>
    <name evidence="11" type="ORF">BCV72DRAFT_74772</name>
</gene>
<dbReference type="InterPro" id="IPR009027">
    <property type="entry name" value="Ribosomal_bL9/RNase_H1_N"/>
</dbReference>
<evidence type="ECO:0000313" key="11">
    <source>
        <dbReference type="EMBL" id="ORE08965.1"/>
    </source>
</evidence>
<organism evidence="11">
    <name type="scientific">Rhizopus microsporus var. microsporus</name>
    <dbReference type="NCBI Taxonomy" id="86635"/>
    <lineage>
        <taxon>Eukaryota</taxon>
        <taxon>Fungi</taxon>
        <taxon>Fungi incertae sedis</taxon>
        <taxon>Mucoromycota</taxon>
        <taxon>Mucoromycotina</taxon>
        <taxon>Mucoromycetes</taxon>
        <taxon>Mucorales</taxon>
        <taxon>Mucorineae</taxon>
        <taxon>Rhizopodaceae</taxon>
        <taxon>Rhizopus</taxon>
    </lineage>
</organism>
<evidence type="ECO:0000256" key="8">
    <source>
        <dbReference type="ARBA" id="ARBA00022842"/>
    </source>
</evidence>
<dbReference type="SUPFAM" id="SSF55658">
    <property type="entry name" value="L9 N-domain-like"/>
    <property type="match status" value="1"/>
</dbReference>
<comment type="similarity">
    <text evidence="2">Belongs to the RNase H family.</text>
</comment>
<keyword evidence="8" id="KW-0460">Magnesium</keyword>
<dbReference type="VEuPathDB" id="FungiDB:BCV72DRAFT_74772"/>
<dbReference type="Pfam" id="PF01693">
    <property type="entry name" value="Cauli_VI"/>
    <property type="match status" value="1"/>
</dbReference>
<dbReference type="Gene3D" id="3.40.970.10">
    <property type="entry name" value="Ribonuclease H1, N-terminal domain"/>
    <property type="match status" value="1"/>
</dbReference>
<evidence type="ECO:0000256" key="3">
    <source>
        <dbReference type="ARBA" id="ARBA00012180"/>
    </source>
</evidence>